<evidence type="ECO:0000313" key="2">
    <source>
        <dbReference type="Proteomes" id="UP001217089"/>
    </source>
</evidence>
<accession>A0ABQ9EJB0</accession>
<proteinExistence type="predicted"/>
<gene>
    <name evidence="1" type="ORF">KUTeg_018767</name>
</gene>
<organism evidence="1 2">
    <name type="scientific">Tegillarca granosa</name>
    <name type="common">Malaysian cockle</name>
    <name type="synonym">Anadara granosa</name>
    <dbReference type="NCBI Taxonomy" id="220873"/>
    <lineage>
        <taxon>Eukaryota</taxon>
        <taxon>Metazoa</taxon>
        <taxon>Spiralia</taxon>
        <taxon>Lophotrochozoa</taxon>
        <taxon>Mollusca</taxon>
        <taxon>Bivalvia</taxon>
        <taxon>Autobranchia</taxon>
        <taxon>Pteriomorphia</taxon>
        <taxon>Arcoida</taxon>
        <taxon>Arcoidea</taxon>
        <taxon>Arcidae</taxon>
        <taxon>Tegillarca</taxon>
    </lineage>
</organism>
<name>A0ABQ9EJB0_TEGGR</name>
<keyword evidence="2" id="KW-1185">Reference proteome</keyword>
<evidence type="ECO:0000313" key="1">
    <source>
        <dbReference type="EMBL" id="KAJ8303657.1"/>
    </source>
</evidence>
<protein>
    <submittedName>
        <fullName evidence="1">Uncharacterized protein</fullName>
    </submittedName>
</protein>
<dbReference type="EMBL" id="JARBDR010000915">
    <property type="protein sequence ID" value="KAJ8303657.1"/>
    <property type="molecule type" value="Genomic_DNA"/>
</dbReference>
<dbReference type="Proteomes" id="UP001217089">
    <property type="component" value="Unassembled WGS sequence"/>
</dbReference>
<sequence>MLNTKKVSEELDTHVETHTLLRCAKAYRSNVNTSDYVIWQSLQDLVREILCAPGKDGNYKVECLERKCHQCGVNCLRLSPLEEIKETETDKLISWQKYQYVNTGKKDKSGQQLKRLELVNISSPPGYMWEYLKKTPVVSNASVPSPMAERTVRLYNREVTTGPCVANS</sequence>
<reference evidence="1 2" key="1">
    <citation type="submission" date="2022-12" db="EMBL/GenBank/DDBJ databases">
        <title>Chromosome-level genome of Tegillarca granosa.</title>
        <authorList>
            <person name="Kim J."/>
        </authorList>
    </citation>
    <scope>NUCLEOTIDE SEQUENCE [LARGE SCALE GENOMIC DNA]</scope>
    <source>
        <strain evidence="1">Teg-2019</strain>
        <tissue evidence="1">Adductor muscle</tissue>
    </source>
</reference>
<comment type="caution">
    <text evidence="1">The sequence shown here is derived from an EMBL/GenBank/DDBJ whole genome shotgun (WGS) entry which is preliminary data.</text>
</comment>